<accession>A0A9P0QLK4</accession>
<organism evidence="11 12">
    <name type="scientific">[Candida] railenensis</name>
    <dbReference type="NCBI Taxonomy" id="45579"/>
    <lineage>
        <taxon>Eukaryota</taxon>
        <taxon>Fungi</taxon>
        <taxon>Dikarya</taxon>
        <taxon>Ascomycota</taxon>
        <taxon>Saccharomycotina</taxon>
        <taxon>Pichiomycetes</taxon>
        <taxon>Debaryomycetaceae</taxon>
        <taxon>Kurtzmaniella</taxon>
    </lineage>
</organism>
<comment type="function">
    <text evidence="7">DNA-dependent RNA polymerase which catalyzes the transcription of DNA into RNA using the four ribonucleoside triphosphates as substrates.</text>
</comment>
<name>A0A9P0QLK4_9ASCO</name>
<keyword evidence="4" id="KW-0597">Phosphoprotein</keyword>
<evidence type="ECO:0000313" key="11">
    <source>
        <dbReference type="EMBL" id="CAH2350645.1"/>
    </source>
</evidence>
<dbReference type="InterPro" id="IPR041901">
    <property type="entry name" value="RNAP_I_Rpa43_N"/>
</dbReference>
<dbReference type="PANTHER" id="PTHR12709">
    <property type="entry name" value="DNA-DIRECTED RNA POLYMERASE II, III"/>
    <property type="match status" value="1"/>
</dbReference>
<comment type="caution">
    <text evidence="11">The sequence shown here is derived from an EMBL/GenBank/DDBJ whole genome shotgun (WGS) entry which is preliminary data.</text>
</comment>
<evidence type="ECO:0000256" key="5">
    <source>
        <dbReference type="ARBA" id="ARBA00023163"/>
    </source>
</evidence>
<feature type="compositionally biased region" description="Acidic residues" evidence="8">
    <location>
        <begin position="304"/>
        <end position="324"/>
    </location>
</feature>
<feature type="region of interest" description="Disordered" evidence="8">
    <location>
        <begin position="1"/>
        <end position="34"/>
    </location>
</feature>
<feature type="compositionally biased region" description="Low complexity" evidence="8">
    <location>
        <begin position="269"/>
        <end position="279"/>
    </location>
</feature>
<dbReference type="GO" id="GO:0006362">
    <property type="term" value="P:transcription elongation by RNA polymerase I"/>
    <property type="evidence" value="ECO:0007669"/>
    <property type="project" value="UniProtKB-ARBA"/>
</dbReference>
<feature type="region of interest" description="Disordered" evidence="8">
    <location>
        <begin position="254"/>
        <end position="324"/>
    </location>
</feature>
<dbReference type="Gene3D" id="2.40.50.1060">
    <property type="match status" value="1"/>
</dbReference>
<evidence type="ECO:0000256" key="1">
    <source>
        <dbReference type="ARBA" id="ARBA00004604"/>
    </source>
</evidence>
<dbReference type="CDD" id="cd04328">
    <property type="entry name" value="RNAP_I_Rpa43_N"/>
    <property type="match status" value="1"/>
</dbReference>
<dbReference type="Gene3D" id="3.30.1490.120">
    <property type="entry name" value="RNA polymerase Rpb7-like, N-terminal domain"/>
    <property type="match status" value="1"/>
</dbReference>
<proteinExistence type="inferred from homology"/>
<evidence type="ECO:0000259" key="10">
    <source>
        <dbReference type="Pfam" id="PF17875"/>
    </source>
</evidence>
<reference evidence="11" key="1">
    <citation type="submission" date="2022-03" db="EMBL/GenBank/DDBJ databases">
        <authorList>
            <person name="Legras J.-L."/>
            <person name="Devillers H."/>
            <person name="Grondin C."/>
        </authorList>
    </citation>
    <scope>NUCLEOTIDE SEQUENCE</scope>
    <source>
        <strain evidence="11">CLIB 1423</strain>
    </source>
</reference>
<keyword evidence="6 7" id="KW-0539">Nucleus</keyword>
<dbReference type="Proteomes" id="UP000837801">
    <property type="component" value="Unassembled WGS sequence"/>
</dbReference>
<protein>
    <recommendedName>
        <fullName evidence="7">DNA-directed RNA polymerase subunit</fullName>
    </recommendedName>
</protein>
<dbReference type="InterPro" id="IPR005576">
    <property type="entry name" value="Rpb7-like_N"/>
</dbReference>
<evidence type="ECO:0000256" key="3">
    <source>
        <dbReference type="ARBA" id="ARBA00022478"/>
    </source>
</evidence>
<comment type="similarity">
    <text evidence="2">Belongs to the eukaryotic RPA43 RNA polymerase subunit family.</text>
</comment>
<dbReference type="AlphaFoldDB" id="A0A9P0QLK4"/>
<evidence type="ECO:0000256" key="4">
    <source>
        <dbReference type="ARBA" id="ARBA00022553"/>
    </source>
</evidence>
<dbReference type="Pfam" id="PF17875">
    <property type="entry name" value="RPA43_OB"/>
    <property type="match status" value="1"/>
</dbReference>
<evidence type="ECO:0000256" key="6">
    <source>
        <dbReference type="ARBA" id="ARBA00023242"/>
    </source>
</evidence>
<evidence type="ECO:0000259" key="9">
    <source>
        <dbReference type="Pfam" id="PF03876"/>
    </source>
</evidence>
<dbReference type="InterPro" id="IPR045113">
    <property type="entry name" value="Rpb7-like"/>
</dbReference>
<comment type="subcellular location">
    <subcellularLocation>
        <location evidence="1">Nucleus</location>
        <location evidence="1">Nucleolus</location>
    </subcellularLocation>
</comment>
<feature type="compositionally biased region" description="Basic and acidic residues" evidence="8">
    <location>
        <begin position="254"/>
        <end position="268"/>
    </location>
</feature>
<evidence type="ECO:0000313" key="12">
    <source>
        <dbReference type="Proteomes" id="UP000837801"/>
    </source>
</evidence>
<dbReference type="InterPro" id="IPR041178">
    <property type="entry name" value="RPA43_OB"/>
</dbReference>
<dbReference type="PANTHER" id="PTHR12709:SF5">
    <property type="entry name" value="DNA-DIRECTED RNA POLYMERASE I SUBUNIT RPA43"/>
    <property type="match status" value="1"/>
</dbReference>
<dbReference type="FunFam" id="3.30.1490.120:FF:000004">
    <property type="entry name" value="RNA polymerase I subunit Rpa43"/>
    <property type="match status" value="1"/>
</dbReference>
<feature type="domain" description="RNA polymerase Rpb7-like N-terminal" evidence="9">
    <location>
        <begin position="50"/>
        <end position="104"/>
    </location>
</feature>
<gene>
    <name evidence="11" type="ORF">CLIB1423_02S01838</name>
</gene>
<sequence>MSDVSKRPYSEAQGTSVPKKSKSSGLQEQKSTNPLNKDGISECFQKFTTSLYVSLAPCHVNNPINGIKSQHLDPLIMNYFPKARGVVLAYSNIKIGEDNQSVDSQDSPITVGRISESSPFVFLWITVDFLIWSPQVGDVIEGNSYMQTASHIGLLIHDTFNASIKKFNIPQNWSFIPNQEDEYTEEAAEVENLVDGVADKEGSSAVAEGNKFKSFGYWVDENEVKIEGKLKFTIKSIHSTGKVVSVEGTLLKPGSERDAQPIFRERRSSVQQQASSAPSNKHMKFDDVAEETEPVPSYEREQTGDDDDEDGEVLNNSDSDEESD</sequence>
<dbReference type="GO" id="GO:0005736">
    <property type="term" value="C:RNA polymerase I complex"/>
    <property type="evidence" value="ECO:0007669"/>
    <property type="project" value="TreeGrafter"/>
</dbReference>
<dbReference type="EMBL" id="CAKXYY010000002">
    <property type="protein sequence ID" value="CAH2350645.1"/>
    <property type="molecule type" value="Genomic_DNA"/>
</dbReference>
<feature type="domain" description="RPA43 OB" evidence="10">
    <location>
        <begin position="134"/>
        <end position="251"/>
    </location>
</feature>
<evidence type="ECO:0000256" key="2">
    <source>
        <dbReference type="ARBA" id="ARBA00005930"/>
    </source>
</evidence>
<dbReference type="InterPro" id="IPR036898">
    <property type="entry name" value="RNA_pol_Rpb7-like_N_sf"/>
</dbReference>
<dbReference type="Pfam" id="PF03876">
    <property type="entry name" value="SHS2_Rpb7-N"/>
    <property type="match status" value="1"/>
</dbReference>
<dbReference type="GO" id="GO:0006361">
    <property type="term" value="P:transcription initiation at RNA polymerase I promoter"/>
    <property type="evidence" value="ECO:0007669"/>
    <property type="project" value="UniProtKB-ARBA"/>
</dbReference>
<evidence type="ECO:0000256" key="8">
    <source>
        <dbReference type="SAM" id="MobiDB-lite"/>
    </source>
</evidence>
<feature type="compositionally biased region" description="Polar residues" evidence="8">
    <location>
        <begin position="12"/>
        <end position="34"/>
    </location>
</feature>
<keyword evidence="3 7" id="KW-0240">DNA-directed RNA polymerase</keyword>
<dbReference type="OrthoDB" id="10250504at2759"/>
<evidence type="ECO:0000256" key="7">
    <source>
        <dbReference type="RuleBase" id="RU369086"/>
    </source>
</evidence>
<keyword evidence="12" id="KW-1185">Reference proteome</keyword>
<keyword evidence="5 7" id="KW-0804">Transcription</keyword>